<dbReference type="EMBL" id="CAXDID020000018">
    <property type="protein sequence ID" value="CAL5985122.1"/>
    <property type="molecule type" value="Genomic_DNA"/>
</dbReference>
<accession>A0AA86Q5T2</accession>
<dbReference type="AlphaFoldDB" id="A0AA86Q5T2"/>
<evidence type="ECO:0000313" key="3">
    <source>
        <dbReference type="EMBL" id="CAI9952681.1"/>
    </source>
</evidence>
<keyword evidence="5" id="KW-1185">Reference proteome</keyword>
<dbReference type="Pfam" id="PF12799">
    <property type="entry name" value="LRR_4"/>
    <property type="match status" value="1"/>
</dbReference>
<organism evidence="3">
    <name type="scientific">Hexamita inflata</name>
    <dbReference type="NCBI Taxonomy" id="28002"/>
    <lineage>
        <taxon>Eukaryota</taxon>
        <taxon>Metamonada</taxon>
        <taxon>Diplomonadida</taxon>
        <taxon>Hexamitidae</taxon>
        <taxon>Hexamitinae</taxon>
        <taxon>Hexamita</taxon>
    </lineage>
</organism>
<proteinExistence type="predicted"/>
<name>A0AA86Q5T2_9EUKA</name>
<keyword evidence="2" id="KW-0677">Repeat</keyword>
<dbReference type="InterPro" id="IPR032675">
    <property type="entry name" value="LRR_dom_sf"/>
</dbReference>
<evidence type="ECO:0000256" key="2">
    <source>
        <dbReference type="ARBA" id="ARBA00022737"/>
    </source>
</evidence>
<evidence type="ECO:0000256" key="1">
    <source>
        <dbReference type="ARBA" id="ARBA00022614"/>
    </source>
</evidence>
<dbReference type="InterPro" id="IPR025875">
    <property type="entry name" value="Leu-rich_rpt_4"/>
</dbReference>
<dbReference type="PROSITE" id="PS51450">
    <property type="entry name" value="LRR"/>
    <property type="match status" value="1"/>
</dbReference>
<comment type="caution">
    <text evidence="3">The sequence shown here is derived from an EMBL/GenBank/DDBJ whole genome shotgun (WGS) entry which is preliminary data.</text>
</comment>
<reference evidence="3" key="1">
    <citation type="submission" date="2023-06" db="EMBL/GenBank/DDBJ databases">
        <authorList>
            <person name="Kurt Z."/>
        </authorList>
    </citation>
    <scope>NUCLEOTIDE SEQUENCE</scope>
</reference>
<dbReference type="SUPFAM" id="SSF52058">
    <property type="entry name" value="L domain-like"/>
    <property type="match status" value="1"/>
</dbReference>
<gene>
    <name evidence="3" type="ORF">HINF_LOCUS40326</name>
    <name evidence="4" type="ORF">HINF_LOCUS8583</name>
</gene>
<reference evidence="4 5" key="2">
    <citation type="submission" date="2024-07" db="EMBL/GenBank/DDBJ databases">
        <authorList>
            <person name="Akdeniz Z."/>
        </authorList>
    </citation>
    <scope>NUCLEOTIDE SEQUENCE [LARGE SCALE GENOMIC DNA]</scope>
</reference>
<evidence type="ECO:0000313" key="5">
    <source>
        <dbReference type="Proteomes" id="UP001642409"/>
    </source>
</evidence>
<dbReference type="EMBL" id="CATOUU010000834">
    <property type="protein sequence ID" value="CAI9952681.1"/>
    <property type="molecule type" value="Genomic_DNA"/>
</dbReference>
<keyword evidence="1" id="KW-0433">Leucine-rich repeat</keyword>
<dbReference type="InterPro" id="IPR001611">
    <property type="entry name" value="Leu-rich_rpt"/>
</dbReference>
<evidence type="ECO:0000313" key="4">
    <source>
        <dbReference type="EMBL" id="CAL5985122.1"/>
    </source>
</evidence>
<sequence>MNPENNYKQSDDEIQNMQYEKHKYRIKNGTLKIKKDGSLIDLSFMQRFDNLYIQITKCYYIQFQHAFNKNFTRFSADKCRIKNISGIEQNQSLRSLCLSDNKIEDISPLRSIKSIDTLYIGNNKIKDTVMGGGNDFSCLLCEQLYIKIFCHFQCG</sequence>
<dbReference type="Proteomes" id="UP001642409">
    <property type="component" value="Unassembled WGS sequence"/>
</dbReference>
<protein>
    <submittedName>
        <fullName evidence="3">GW domain-containing glycosaminoglycan-binding protein</fullName>
    </submittedName>
    <submittedName>
        <fullName evidence="4">GW_domain-containing glycosaminoglycan-binding protein</fullName>
    </submittedName>
</protein>
<dbReference type="Gene3D" id="3.80.10.10">
    <property type="entry name" value="Ribonuclease Inhibitor"/>
    <property type="match status" value="1"/>
</dbReference>